<evidence type="ECO:0000259" key="10">
    <source>
        <dbReference type="Pfam" id="PF01505"/>
    </source>
</evidence>
<dbReference type="Gene3D" id="2.30.30.570">
    <property type="match status" value="2"/>
</dbReference>
<evidence type="ECO:0000259" key="11">
    <source>
        <dbReference type="Pfam" id="PF17794"/>
    </source>
</evidence>
<feature type="domain" description="Major vault protein repeat" evidence="11">
    <location>
        <begin position="278"/>
        <end position="325"/>
    </location>
</feature>
<evidence type="ECO:0000313" key="14">
    <source>
        <dbReference type="EMBL" id="CAF3895047.1"/>
    </source>
</evidence>
<sequence>MSSKDSSSQISPIHRIPPFYYIHVLDQNTSVTRLEIGPQKFFKQDNETIRTGPEKMITIPPGHYCIIENPVVKNEMGQVQFDENGQVKLSHGNLDIRLNKDYKDPFPLYPGEVLKQPVTLLKYVAANSALRLKAILDFDEQRKTGDQWLFEGPGTYIPRKEVSVEEQINATIIGPNQAIKLSAKREITDRMGEHRVAGENWLVKTPGAYLPLAYEIVINIENAHVLTNKNALHLRALKTFTDDFGQTRNNGDEWLVTIEQTETHILNVYEELITIIDITVLNSRQYCTILDPVSADGKNQLGKKKLIVGEKTFFLQPYERLEKGIQGINILDEDEGLILKCTESFEDEIDKVTRMAGDRWLLRGPREYVPPTQVEILMKRKAIPLDENEGIYVRNIKNGRVRTVIGQTYILTENEELWEKELPLRIEQLLQKDSLVEKYIRTKDIDTKTGKRIKWKLVTYHIPQNEAVQVYDYKVKQSRIIFGPDLIMLEPDEHFTHINSSGSIVYSLFLLGYLSLVFFLLYFFFRRYLQ</sequence>
<feature type="repeat" description="MVP" evidence="8">
    <location>
        <begin position="228"/>
        <end position="282"/>
    </location>
</feature>
<dbReference type="FunFam" id="2.30.30.560:FF:000001">
    <property type="entry name" value="major vault protein-like"/>
    <property type="match status" value="1"/>
</dbReference>
<evidence type="ECO:0000259" key="12">
    <source>
        <dbReference type="Pfam" id="PF17795"/>
    </source>
</evidence>
<dbReference type="PROSITE" id="PS51224">
    <property type="entry name" value="MVP"/>
    <property type="match status" value="4"/>
</dbReference>
<feature type="repeat" description="MVP" evidence="8">
    <location>
        <begin position="333"/>
        <end position="386"/>
    </location>
</feature>
<dbReference type="InterPro" id="IPR039059">
    <property type="entry name" value="MVP"/>
</dbReference>
<evidence type="ECO:0000313" key="15">
    <source>
        <dbReference type="Proteomes" id="UP000663868"/>
    </source>
</evidence>
<dbReference type="Gene3D" id="2.30.30.560">
    <property type="match status" value="2"/>
</dbReference>
<feature type="domain" description="Major vault protein repeat" evidence="13">
    <location>
        <begin position="382"/>
        <end position="431"/>
    </location>
</feature>
<proteinExistence type="predicted"/>
<dbReference type="AlphaFoldDB" id="A0A819HAI8"/>
<keyword evidence="5" id="KW-0677">Repeat</keyword>
<dbReference type="Gene3D" id="2.30.30.550">
    <property type="entry name" value="Major Vault Protein repeat"/>
    <property type="match status" value="4"/>
</dbReference>
<dbReference type="Pfam" id="PF17794">
    <property type="entry name" value="Vault_2"/>
    <property type="match status" value="2"/>
</dbReference>
<evidence type="ECO:0000256" key="6">
    <source>
        <dbReference type="ARBA" id="ARBA00023242"/>
    </source>
</evidence>
<feature type="domain" description="Major vault protein repeat" evidence="10">
    <location>
        <begin position="171"/>
        <end position="211"/>
    </location>
</feature>
<feature type="repeat" description="MVP" evidence="8">
    <location>
        <begin position="175"/>
        <end position="227"/>
    </location>
</feature>
<comment type="caution">
    <text evidence="14">The sequence shown here is derived from an EMBL/GenBank/DDBJ whole genome shotgun (WGS) entry which is preliminary data.</text>
</comment>
<evidence type="ECO:0000256" key="4">
    <source>
        <dbReference type="ARBA" id="ARBA00022490"/>
    </source>
</evidence>
<gene>
    <name evidence="14" type="ORF">KXQ929_LOCUS22498</name>
</gene>
<feature type="domain" description="Major vault protein repeat" evidence="12">
    <location>
        <begin position="458"/>
        <end position="502"/>
    </location>
</feature>
<dbReference type="InterPro" id="IPR041136">
    <property type="entry name" value="Vault_4"/>
</dbReference>
<dbReference type="InterPro" id="IPR043179">
    <property type="entry name" value="Vault_2_sf"/>
</dbReference>
<organism evidence="14 15">
    <name type="scientific">Adineta steineri</name>
    <dbReference type="NCBI Taxonomy" id="433720"/>
    <lineage>
        <taxon>Eukaryota</taxon>
        <taxon>Metazoa</taxon>
        <taxon>Spiralia</taxon>
        <taxon>Gnathifera</taxon>
        <taxon>Rotifera</taxon>
        <taxon>Eurotatoria</taxon>
        <taxon>Bdelloidea</taxon>
        <taxon>Adinetida</taxon>
        <taxon>Adinetidae</taxon>
        <taxon>Adineta</taxon>
    </lineage>
</organism>
<dbReference type="InterPro" id="IPR040989">
    <property type="entry name" value="Vault_3"/>
</dbReference>
<accession>A0A819HAI8</accession>
<evidence type="ECO:0000256" key="2">
    <source>
        <dbReference type="ARBA" id="ARBA00004496"/>
    </source>
</evidence>
<evidence type="ECO:0000256" key="9">
    <source>
        <dbReference type="SAM" id="Phobius"/>
    </source>
</evidence>
<keyword evidence="7 8" id="KW-0687">Ribonucleoprotein</keyword>
<feature type="domain" description="Major vault protein repeat" evidence="10">
    <location>
        <begin position="330"/>
        <end position="371"/>
    </location>
</feature>
<dbReference type="FunFam" id="2.30.30.550:FF:000001">
    <property type="entry name" value="major vault protein-like"/>
    <property type="match status" value="3"/>
</dbReference>
<feature type="domain" description="Major vault protein repeat" evidence="11">
    <location>
        <begin position="56"/>
        <end position="116"/>
    </location>
</feature>
<dbReference type="EMBL" id="CAJOBB010001722">
    <property type="protein sequence ID" value="CAF3895047.1"/>
    <property type="molecule type" value="Genomic_DNA"/>
</dbReference>
<keyword evidence="9" id="KW-0472">Membrane</keyword>
<evidence type="ECO:0000256" key="8">
    <source>
        <dbReference type="PROSITE-ProRule" id="PRU00571"/>
    </source>
</evidence>
<dbReference type="Gene3D" id="2.30.30.620">
    <property type="match status" value="1"/>
</dbReference>
<keyword evidence="4 8" id="KW-0963">Cytoplasm</keyword>
<dbReference type="GO" id="GO:0005634">
    <property type="term" value="C:nucleus"/>
    <property type="evidence" value="ECO:0007669"/>
    <property type="project" value="UniProtKB-SubCell"/>
</dbReference>
<evidence type="ECO:0000256" key="5">
    <source>
        <dbReference type="ARBA" id="ARBA00022737"/>
    </source>
</evidence>
<name>A0A819HAI8_9BILA</name>
<dbReference type="Pfam" id="PF17795">
    <property type="entry name" value="Vault_3"/>
    <property type="match status" value="1"/>
</dbReference>
<dbReference type="InterPro" id="IPR041134">
    <property type="entry name" value="Vault_2"/>
</dbReference>
<evidence type="ECO:0000256" key="1">
    <source>
        <dbReference type="ARBA" id="ARBA00004123"/>
    </source>
</evidence>
<dbReference type="PANTHER" id="PTHR14165:SF3">
    <property type="entry name" value="MAJOR VAULT PROTEIN"/>
    <property type="match status" value="1"/>
</dbReference>
<dbReference type="Pfam" id="PF01505">
    <property type="entry name" value="Vault"/>
    <property type="match status" value="4"/>
</dbReference>
<dbReference type="GO" id="GO:1990904">
    <property type="term" value="C:ribonucleoprotein complex"/>
    <property type="evidence" value="ECO:0007669"/>
    <property type="project" value="UniProtKB-UniRule"/>
</dbReference>
<reference evidence="14" key="1">
    <citation type="submission" date="2021-02" db="EMBL/GenBank/DDBJ databases">
        <authorList>
            <person name="Nowell W R."/>
        </authorList>
    </citation>
    <scope>NUCLEOTIDE SEQUENCE</scope>
</reference>
<evidence type="ECO:0000256" key="3">
    <source>
        <dbReference type="ARBA" id="ARBA00018296"/>
    </source>
</evidence>
<comment type="subcellular location">
    <subcellularLocation>
        <location evidence="2 8">Cytoplasm</location>
    </subcellularLocation>
    <subcellularLocation>
        <location evidence="1">Nucleus</location>
    </subcellularLocation>
</comment>
<evidence type="ECO:0000259" key="13">
    <source>
        <dbReference type="Pfam" id="PF17796"/>
    </source>
</evidence>
<feature type="repeat" description="MVP" evidence="8">
    <location>
        <begin position="126"/>
        <end position="174"/>
    </location>
</feature>
<feature type="transmembrane region" description="Helical" evidence="9">
    <location>
        <begin position="504"/>
        <end position="525"/>
    </location>
</feature>
<keyword evidence="6" id="KW-0539">Nucleus</keyword>
<dbReference type="FunFam" id="2.30.30.560:FF:000002">
    <property type="entry name" value="Major vault protein-alpha"/>
    <property type="match status" value="1"/>
</dbReference>
<dbReference type="InterPro" id="IPR043023">
    <property type="entry name" value="MVP_rep_sf"/>
</dbReference>
<dbReference type="FunFam" id="2.30.30.570:FF:000002">
    <property type="entry name" value="Major vault protein-alpha"/>
    <property type="match status" value="1"/>
</dbReference>
<feature type="domain" description="Major vault protein repeat" evidence="10">
    <location>
        <begin position="125"/>
        <end position="159"/>
    </location>
</feature>
<feature type="domain" description="Major vault protein repeat" evidence="10">
    <location>
        <begin position="224"/>
        <end position="265"/>
    </location>
</feature>
<dbReference type="InterPro" id="IPR041139">
    <property type="entry name" value="MVP_rep_dom"/>
</dbReference>
<dbReference type="Proteomes" id="UP000663868">
    <property type="component" value="Unassembled WGS sequence"/>
</dbReference>
<protein>
    <recommendedName>
        <fullName evidence="3">Major vault protein</fullName>
    </recommendedName>
</protein>
<keyword evidence="9" id="KW-0812">Transmembrane</keyword>
<dbReference type="GO" id="GO:0005737">
    <property type="term" value="C:cytoplasm"/>
    <property type="evidence" value="ECO:0007669"/>
    <property type="project" value="UniProtKB-SubCell"/>
</dbReference>
<dbReference type="PANTHER" id="PTHR14165">
    <property type="entry name" value="MAJOR VAULT PROTEIN"/>
    <property type="match status" value="1"/>
</dbReference>
<dbReference type="Pfam" id="PF17796">
    <property type="entry name" value="Vault_4"/>
    <property type="match status" value="1"/>
</dbReference>
<evidence type="ECO:0000256" key="7">
    <source>
        <dbReference type="ARBA" id="ARBA00023274"/>
    </source>
</evidence>
<keyword evidence="9" id="KW-1133">Transmembrane helix</keyword>
<dbReference type="InterPro" id="IPR002499">
    <property type="entry name" value="Vault_N"/>
</dbReference>